<evidence type="ECO:0000313" key="3">
    <source>
        <dbReference type="Proteomes" id="UP000214684"/>
    </source>
</evidence>
<feature type="transmembrane region" description="Helical" evidence="1">
    <location>
        <begin position="49"/>
        <end position="72"/>
    </location>
</feature>
<organism evidence="2 3">
    <name type="scientific">Flavobacterium araucananum</name>
    <dbReference type="NCBI Taxonomy" id="946678"/>
    <lineage>
        <taxon>Bacteria</taxon>
        <taxon>Pseudomonadati</taxon>
        <taxon>Bacteroidota</taxon>
        <taxon>Flavobacteriia</taxon>
        <taxon>Flavobacteriales</taxon>
        <taxon>Flavobacteriaceae</taxon>
        <taxon>Flavobacterium</taxon>
    </lineage>
</organism>
<proteinExistence type="predicted"/>
<keyword evidence="1" id="KW-1133">Transmembrane helix</keyword>
<protein>
    <submittedName>
        <fullName evidence="2">Uncharacterized protein</fullName>
    </submittedName>
</protein>
<feature type="transmembrane region" description="Helical" evidence="1">
    <location>
        <begin position="81"/>
        <end position="99"/>
    </location>
</feature>
<name>A0A227P4E8_9FLAO</name>
<feature type="transmembrane region" description="Helical" evidence="1">
    <location>
        <begin position="159"/>
        <end position="177"/>
    </location>
</feature>
<keyword evidence="1" id="KW-0812">Transmembrane</keyword>
<dbReference type="Proteomes" id="UP000214684">
    <property type="component" value="Unassembled WGS sequence"/>
</dbReference>
<gene>
    <name evidence="2" type="ORF">B0A64_16250</name>
</gene>
<feature type="transmembrane region" description="Helical" evidence="1">
    <location>
        <begin position="119"/>
        <end position="139"/>
    </location>
</feature>
<evidence type="ECO:0000313" key="2">
    <source>
        <dbReference type="EMBL" id="OXG03905.1"/>
    </source>
</evidence>
<dbReference type="OrthoDB" id="1356346at2"/>
<dbReference type="EMBL" id="MUGS01000035">
    <property type="protein sequence ID" value="OXG03905.1"/>
    <property type="molecule type" value="Genomic_DNA"/>
</dbReference>
<keyword evidence="3" id="KW-1185">Reference proteome</keyword>
<evidence type="ECO:0000256" key="1">
    <source>
        <dbReference type="SAM" id="Phobius"/>
    </source>
</evidence>
<dbReference type="RefSeq" id="WP_089480558.1">
    <property type="nucleotide sequence ID" value="NZ_MUGS01000035.1"/>
</dbReference>
<keyword evidence="1" id="KW-0472">Membrane</keyword>
<reference evidence="2 3" key="1">
    <citation type="submission" date="2016-11" db="EMBL/GenBank/DDBJ databases">
        <title>Whole genomes of Flavobacteriaceae.</title>
        <authorList>
            <person name="Stine C."/>
            <person name="Li C."/>
            <person name="Tadesse D."/>
        </authorList>
    </citation>
    <scope>NUCLEOTIDE SEQUENCE [LARGE SCALE GENOMIC DNA]</scope>
    <source>
        <strain evidence="2 3">DSM 24704</strain>
    </source>
</reference>
<dbReference type="AlphaFoldDB" id="A0A227P4E8"/>
<comment type="caution">
    <text evidence="2">The sequence shown here is derived from an EMBL/GenBank/DDBJ whole genome shotgun (WGS) entry which is preliminary data.</text>
</comment>
<feature type="transmembrane region" description="Helical" evidence="1">
    <location>
        <begin position="16"/>
        <end position="37"/>
    </location>
</feature>
<accession>A0A227P4E8</accession>
<sequence length="191" mass="22388">MEQIFNKILKVKPATLTIILIFLPFIAIIIAIVTTIIEMFTDYEFVFPLFSATLAILSAIYLNWVWAVVFYIEEKVITDKLYFKISYGIIFSYSILMFLKNLGLEITKRQFLLENTTWTIIGSIVGLYLMIVMLSYIYISYFIAKKLTHLRLNNPMEDFVYFIALFFFPIGIPFIQAKLLRQKSVLEVIKK</sequence>